<keyword evidence="3" id="KW-1185">Reference proteome</keyword>
<evidence type="ECO:0000313" key="3">
    <source>
        <dbReference type="Proteomes" id="UP001157006"/>
    </source>
</evidence>
<dbReference type="PANTHER" id="PTHR31639:SF139">
    <property type="entry name" value="F-BOX_LRR PLANT PROTEIN"/>
    <property type="match status" value="1"/>
</dbReference>
<dbReference type="GO" id="GO:0005737">
    <property type="term" value="C:cytoplasm"/>
    <property type="evidence" value="ECO:0007669"/>
    <property type="project" value="EnsemblPlants"/>
</dbReference>
<dbReference type="EMBL" id="OX451741">
    <property type="protein sequence ID" value="CAI8616233.1"/>
    <property type="molecule type" value="Genomic_DNA"/>
</dbReference>
<dbReference type="Proteomes" id="UP001157006">
    <property type="component" value="Chromosome 6"/>
</dbReference>
<dbReference type="Pfam" id="PF12937">
    <property type="entry name" value="F-box-like"/>
    <property type="match status" value="1"/>
</dbReference>
<proteinExistence type="predicted"/>
<feature type="domain" description="F-box" evidence="1">
    <location>
        <begin position="41"/>
        <end position="82"/>
    </location>
</feature>
<dbReference type="InterPro" id="IPR001810">
    <property type="entry name" value="F-box_dom"/>
</dbReference>
<dbReference type="SUPFAM" id="SSF52047">
    <property type="entry name" value="RNI-like"/>
    <property type="match status" value="1"/>
</dbReference>
<dbReference type="SUPFAM" id="SSF81383">
    <property type="entry name" value="F-box domain"/>
    <property type="match status" value="1"/>
</dbReference>
<accession>A0AAV1B3X7</accession>
<reference evidence="2 3" key="1">
    <citation type="submission" date="2023-01" db="EMBL/GenBank/DDBJ databases">
        <authorList>
            <person name="Kreplak J."/>
        </authorList>
    </citation>
    <scope>NUCLEOTIDE SEQUENCE [LARGE SCALE GENOMIC DNA]</scope>
</reference>
<dbReference type="AlphaFoldDB" id="A0AAV1B3X7"/>
<dbReference type="SMART" id="SM00256">
    <property type="entry name" value="FBOX"/>
    <property type="match status" value="1"/>
</dbReference>
<sequence length="456" mass="52126">MRVRILFLFCINPTTFTNLDSFRFQLFRCVVNCDIYQMEQLPVEVIGNILSHLKAARDVVIASATCKKWRFACCKHLHTLSFSSNDWQVYRDLTTTRLEILITQTILQISGLQSLSILMEDVDEFSASAVIAWLMYTRESLKQLFYNVKTMPNVNILEICGRHKLEILDLSHNSIVGVEPNYQRFPCLKSLSLSYVTISALDLNLLVSACPRIEALELVNPEIAMSDGQVTVELSSSTLKSVYVEAISLDKFVLEADGIECLYLKDCALEDFELIGKGTLKNFRIDDVSVIHIDIGEIVESLESVDISNFTIIWPKFYQMISRSLNLKRLRLWDVMFDDEDEVVDLETIATCFPNLSHLSLSYDVRDGVLHYGILGSTHLENVVVLELGWTVINDLFSQWVEGLLKRCPILKKLVIHGIVSEAKTDEECKMLANFTTSMIELMRRYTDVDPHFKFE</sequence>
<dbReference type="InterPro" id="IPR055411">
    <property type="entry name" value="LRR_FXL15/At3g58940/PEG3-like"/>
</dbReference>
<dbReference type="Pfam" id="PF24758">
    <property type="entry name" value="LRR_At5g56370"/>
    <property type="match status" value="1"/>
</dbReference>
<dbReference type="InterPro" id="IPR036047">
    <property type="entry name" value="F-box-like_dom_sf"/>
</dbReference>
<name>A0AAV1B3X7_VICFA</name>
<protein>
    <recommendedName>
        <fullName evidence="1">F-box domain-containing protein</fullName>
    </recommendedName>
</protein>
<organism evidence="2 3">
    <name type="scientific">Vicia faba</name>
    <name type="common">Broad bean</name>
    <name type="synonym">Faba vulgaris</name>
    <dbReference type="NCBI Taxonomy" id="3906"/>
    <lineage>
        <taxon>Eukaryota</taxon>
        <taxon>Viridiplantae</taxon>
        <taxon>Streptophyta</taxon>
        <taxon>Embryophyta</taxon>
        <taxon>Tracheophyta</taxon>
        <taxon>Spermatophyta</taxon>
        <taxon>Magnoliopsida</taxon>
        <taxon>eudicotyledons</taxon>
        <taxon>Gunneridae</taxon>
        <taxon>Pentapetalae</taxon>
        <taxon>rosids</taxon>
        <taxon>fabids</taxon>
        <taxon>Fabales</taxon>
        <taxon>Fabaceae</taxon>
        <taxon>Papilionoideae</taxon>
        <taxon>50 kb inversion clade</taxon>
        <taxon>NPAAA clade</taxon>
        <taxon>Hologalegina</taxon>
        <taxon>IRL clade</taxon>
        <taxon>Fabeae</taxon>
        <taxon>Vicia</taxon>
    </lineage>
</organism>
<dbReference type="PANTHER" id="PTHR31639">
    <property type="entry name" value="F-BOX PROTEIN-LIKE"/>
    <property type="match status" value="1"/>
</dbReference>
<evidence type="ECO:0000313" key="2">
    <source>
        <dbReference type="EMBL" id="CAI8616233.1"/>
    </source>
</evidence>
<dbReference type="Gene3D" id="1.20.1280.50">
    <property type="match status" value="1"/>
</dbReference>
<gene>
    <name evidence="2" type="ORF">VFH_VI019320</name>
</gene>
<dbReference type="CDD" id="cd09917">
    <property type="entry name" value="F-box_SF"/>
    <property type="match status" value="1"/>
</dbReference>
<dbReference type="Gene3D" id="3.80.10.10">
    <property type="entry name" value="Ribonuclease Inhibitor"/>
    <property type="match status" value="1"/>
</dbReference>
<evidence type="ECO:0000259" key="1">
    <source>
        <dbReference type="SMART" id="SM00256"/>
    </source>
</evidence>
<dbReference type="InterPro" id="IPR032675">
    <property type="entry name" value="LRR_dom_sf"/>
</dbReference>